<sequence length="72" mass="8395">MKIRVEINANNIVRNDIKKLLKKETFKPKAEKSIDDITRVPDDVKLSDNCAYDFGDTKDIHWPLNKLKIKVI</sequence>
<protein>
    <submittedName>
        <fullName evidence="1">Uncharacterized protein</fullName>
    </submittedName>
</protein>
<gene>
    <name evidence="1" type="ORF">BpHYR1_009423</name>
</gene>
<evidence type="ECO:0000313" key="1">
    <source>
        <dbReference type="EMBL" id="RNA18812.1"/>
    </source>
</evidence>
<accession>A0A3M7R5D9</accession>
<dbReference type="EMBL" id="REGN01004167">
    <property type="protein sequence ID" value="RNA18812.1"/>
    <property type="molecule type" value="Genomic_DNA"/>
</dbReference>
<evidence type="ECO:0000313" key="2">
    <source>
        <dbReference type="Proteomes" id="UP000276133"/>
    </source>
</evidence>
<dbReference type="Proteomes" id="UP000276133">
    <property type="component" value="Unassembled WGS sequence"/>
</dbReference>
<organism evidence="1 2">
    <name type="scientific">Brachionus plicatilis</name>
    <name type="common">Marine rotifer</name>
    <name type="synonym">Brachionus muelleri</name>
    <dbReference type="NCBI Taxonomy" id="10195"/>
    <lineage>
        <taxon>Eukaryota</taxon>
        <taxon>Metazoa</taxon>
        <taxon>Spiralia</taxon>
        <taxon>Gnathifera</taxon>
        <taxon>Rotifera</taxon>
        <taxon>Eurotatoria</taxon>
        <taxon>Monogononta</taxon>
        <taxon>Pseudotrocha</taxon>
        <taxon>Ploima</taxon>
        <taxon>Brachionidae</taxon>
        <taxon>Brachionus</taxon>
    </lineage>
</organism>
<proteinExistence type="predicted"/>
<name>A0A3M7R5D9_BRAPC</name>
<keyword evidence="2" id="KW-1185">Reference proteome</keyword>
<reference evidence="1 2" key="1">
    <citation type="journal article" date="2018" name="Sci. Rep.">
        <title>Genomic signatures of local adaptation to the degree of environmental predictability in rotifers.</title>
        <authorList>
            <person name="Franch-Gras L."/>
            <person name="Hahn C."/>
            <person name="Garcia-Roger E.M."/>
            <person name="Carmona M.J."/>
            <person name="Serra M."/>
            <person name="Gomez A."/>
        </authorList>
    </citation>
    <scope>NUCLEOTIDE SEQUENCE [LARGE SCALE GENOMIC DNA]</scope>
    <source>
        <strain evidence="1">HYR1</strain>
    </source>
</reference>
<dbReference type="AlphaFoldDB" id="A0A3M7R5D9"/>
<comment type="caution">
    <text evidence="1">The sequence shown here is derived from an EMBL/GenBank/DDBJ whole genome shotgun (WGS) entry which is preliminary data.</text>
</comment>